<dbReference type="Proteomes" id="UP000184608">
    <property type="component" value="Unassembled WGS sequence"/>
</dbReference>
<dbReference type="RefSeq" id="WP_073605557.1">
    <property type="nucleotide sequence ID" value="NZ_FQXZ01000045.1"/>
</dbReference>
<accession>A0A1M6C6X2</accession>
<dbReference type="AlphaFoldDB" id="A0A1M6C6X2"/>
<proteinExistence type="inferred from homology"/>
<dbReference type="Pfam" id="PF03401">
    <property type="entry name" value="TctC"/>
    <property type="match status" value="1"/>
</dbReference>
<dbReference type="PANTHER" id="PTHR42928:SF5">
    <property type="entry name" value="BLR1237 PROTEIN"/>
    <property type="match status" value="1"/>
</dbReference>
<keyword evidence="2" id="KW-0732">Signal</keyword>
<keyword evidence="3" id="KW-0675">Receptor</keyword>
<dbReference type="PIRSF" id="PIRSF017082">
    <property type="entry name" value="YflP"/>
    <property type="match status" value="1"/>
</dbReference>
<dbReference type="Gene3D" id="3.40.190.10">
    <property type="entry name" value="Periplasmic binding protein-like II"/>
    <property type="match status" value="1"/>
</dbReference>
<feature type="signal peptide" evidence="2">
    <location>
        <begin position="1"/>
        <end position="23"/>
    </location>
</feature>
<reference evidence="3 4" key="1">
    <citation type="submission" date="2016-11" db="EMBL/GenBank/DDBJ databases">
        <authorList>
            <person name="Jaros S."/>
            <person name="Januszkiewicz K."/>
            <person name="Wedrychowicz H."/>
        </authorList>
    </citation>
    <scope>NUCLEOTIDE SEQUENCE [LARGE SCALE GENOMIC DNA]</scope>
    <source>
        <strain evidence="3 4">CECT 7868</strain>
    </source>
</reference>
<dbReference type="EMBL" id="FQXZ01000045">
    <property type="protein sequence ID" value="SHI56756.1"/>
    <property type="molecule type" value="Genomic_DNA"/>
</dbReference>
<dbReference type="Gene3D" id="3.40.190.150">
    <property type="entry name" value="Bordetella uptake gene, domain 1"/>
    <property type="match status" value="1"/>
</dbReference>
<organism evidence="3 4">
    <name type="scientific">Vibrio aerogenes CECT 7868</name>
    <dbReference type="NCBI Taxonomy" id="1216006"/>
    <lineage>
        <taxon>Bacteria</taxon>
        <taxon>Pseudomonadati</taxon>
        <taxon>Pseudomonadota</taxon>
        <taxon>Gammaproteobacteria</taxon>
        <taxon>Vibrionales</taxon>
        <taxon>Vibrionaceae</taxon>
        <taxon>Vibrio</taxon>
    </lineage>
</organism>
<dbReference type="InterPro" id="IPR042100">
    <property type="entry name" value="Bug_dom1"/>
</dbReference>
<dbReference type="PANTHER" id="PTHR42928">
    <property type="entry name" value="TRICARBOXYLATE-BINDING PROTEIN"/>
    <property type="match status" value="1"/>
</dbReference>
<evidence type="ECO:0000313" key="4">
    <source>
        <dbReference type="Proteomes" id="UP000184608"/>
    </source>
</evidence>
<dbReference type="SUPFAM" id="SSF53850">
    <property type="entry name" value="Periplasmic binding protein-like II"/>
    <property type="match status" value="1"/>
</dbReference>
<evidence type="ECO:0000256" key="2">
    <source>
        <dbReference type="SAM" id="SignalP"/>
    </source>
</evidence>
<dbReference type="STRING" id="1216006.VA7868_03949"/>
<keyword evidence="4" id="KW-1185">Reference proteome</keyword>
<evidence type="ECO:0000256" key="1">
    <source>
        <dbReference type="ARBA" id="ARBA00006987"/>
    </source>
</evidence>
<dbReference type="InterPro" id="IPR005064">
    <property type="entry name" value="BUG"/>
</dbReference>
<evidence type="ECO:0000313" key="3">
    <source>
        <dbReference type="EMBL" id="SHI56756.1"/>
    </source>
</evidence>
<comment type="similarity">
    <text evidence="1">Belongs to the UPF0065 (bug) family.</text>
</comment>
<protein>
    <submittedName>
        <fullName evidence="3">Tripartite tricarboxylate transporter family receptor</fullName>
    </submittedName>
</protein>
<feature type="chain" id="PRO_5009916277" evidence="2">
    <location>
        <begin position="24"/>
        <end position="335"/>
    </location>
</feature>
<dbReference type="CDD" id="cd07012">
    <property type="entry name" value="PBP2_Bug_TTT"/>
    <property type="match status" value="1"/>
</dbReference>
<gene>
    <name evidence="3" type="ORF">VA7868_03949</name>
</gene>
<name>A0A1M6C6X2_9VIBR</name>
<sequence length="335" mass="36141">MYGKPLKSLIAILSMAISHIAFAGDFPAKNIQGIIMWGAGGSTDSVMRTVTPAAEKKLNTDIIMINRPGAGGALATKYVNAKRADGYTLLMGAENPQIYKVLGLSKTDYSDMIPVSLLAQGISVFVARTDAPYNNLKEFVAYARAHPKTVKAGSTGPAGLPSILLSILKTTENFEVTSVPYNGDGQALTALLSHAIDVMPTTYGPAREYIRAGQMKVIGLMDKKPNAQLPGIQPATTYFPELAKQLPYSAFFGVFVKKDTPEDVVAKLSDAFNSAARQDNFRQMLDSKGYEYLGLSGQEAVKYLDRFRSVGSWTIYNAGGAKFSPEAFNIPKISE</sequence>
<dbReference type="OrthoDB" id="5171643at2"/>